<evidence type="ECO:0000313" key="1">
    <source>
        <dbReference type="EMBL" id="MBK4725666.1"/>
    </source>
</evidence>
<protein>
    <submittedName>
        <fullName evidence="1">Uncharacterized protein</fullName>
    </submittedName>
</protein>
<organism evidence="1 2">
    <name type="scientific">Enterobacter agglomerans</name>
    <name type="common">Erwinia herbicola</name>
    <name type="synonym">Pantoea agglomerans</name>
    <dbReference type="NCBI Taxonomy" id="549"/>
    <lineage>
        <taxon>Bacteria</taxon>
        <taxon>Pseudomonadati</taxon>
        <taxon>Pseudomonadota</taxon>
        <taxon>Gammaproteobacteria</taxon>
        <taxon>Enterobacterales</taxon>
        <taxon>Erwiniaceae</taxon>
        <taxon>Pantoea</taxon>
        <taxon>Pantoea agglomerans group</taxon>
    </lineage>
</organism>
<dbReference type="Proteomes" id="UP000633731">
    <property type="component" value="Unassembled WGS sequence"/>
</dbReference>
<evidence type="ECO:0000313" key="2">
    <source>
        <dbReference type="Proteomes" id="UP000633731"/>
    </source>
</evidence>
<keyword evidence="2" id="KW-1185">Reference proteome</keyword>
<gene>
    <name evidence="1" type="ORF">JJL49_10545</name>
</gene>
<dbReference type="EMBL" id="JAEOXF010000005">
    <property type="protein sequence ID" value="MBK4725666.1"/>
    <property type="molecule type" value="Genomic_DNA"/>
</dbReference>
<reference evidence="1" key="1">
    <citation type="submission" date="2021-01" db="EMBL/GenBank/DDBJ databases">
        <title>Draft genome of Pantoea agglomerans Eh 335.</title>
        <authorList>
            <person name="Emsley S.A."/>
            <person name="Oline D.K."/>
            <person name="Saw J.H."/>
            <person name="Ushijima B."/>
            <person name="Videau P."/>
            <person name="Koyack M.J."/>
        </authorList>
    </citation>
    <scope>NUCLEOTIDE SEQUENCE</scope>
    <source>
        <strain evidence="1">Eh 335</strain>
    </source>
</reference>
<comment type="caution">
    <text evidence="1">The sequence shown here is derived from an EMBL/GenBank/DDBJ whole genome shotgun (WGS) entry which is preliminary data.</text>
</comment>
<accession>A0ACC5RM67</accession>
<proteinExistence type="predicted"/>
<name>A0ACC5RM67_ENTAG</name>
<sequence length="202" mass="23597">MKNSIGKPEPPTNHRVSVTTIYNRLINLDNTSGIKTFFSIPHIKDECTIITIENIEINVDEDDWLKKIQEKNPKNVITKKLNDINFDFENDVASVLLRKATLVIKNQKASFLKISGDELFFFDSHENSFEIGDKYIWLSGESIDFHKKEIAIKIIFSGDIYLHFDEADIIMQMIDFRDLISKERVKKINEEQYEIRKLKGKK</sequence>